<dbReference type="Pfam" id="PF09015">
    <property type="entry name" value="NgoMIV_restric"/>
    <property type="match status" value="1"/>
</dbReference>
<dbReference type="Proteomes" id="UP000016543">
    <property type="component" value="Unassembled WGS sequence"/>
</dbReference>
<dbReference type="EMBL" id="AAMX01000001">
    <property type="protein sequence ID" value="EAQ33197.1"/>
    <property type="molecule type" value="Genomic_DNA"/>
</dbReference>
<name>A0ABM9WQM2_9GAMM</name>
<dbReference type="InterPro" id="IPR037083">
    <property type="entry name" value="NgoMIV_sf"/>
</dbReference>
<evidence type="ECO:0000313" key="2">
    <source>
        <dbReference type="Proteomes" id="UP000016543"/>
    </source>
</evidence>
<dbReference type="GO" id="GO:0004519">
    <property type="term" value="F:endonuclease activity"/>
    <property type="evidence" value="ECO:0007669"/>
    <property type="project" value="UniProtKB-KW"/>
</dbReference>
<dbReference type="SUPFAM" id="SSF52980">
    <property type="entry name" value="Restriction endonuclease-like"/>
    <property type="match status" value="1"/>
</dbReference>
<dbReference type="CDD" id="cd22340">
    <property type="entry name" value="NgoMIV-like"/>
    <property type="match status" value="1"/>
</dbReference>
<dbReference type="Gene3D" id="3.40.50.10010">
    <property type="entry name" value="Type-2 restriction enzyme NgoMIV"/>
    <property type="match status" value="1"/>
</dbReference>
<reference evidence="1 2" key="1">
    <citation type="submission" date="2006-01" db="EMBL/GenBank/DDBJ databases">
        <authorList>
            <person name="Brettar I."/>
            <person name="Hofle M."/>
            <person name="Ferriera S."/>
            <person name="Johnson J."/>
            <person name="Kravitz S."/>
            <person name="Halpern A."/>
            <person name="Remington K."/>
            <person name="Beeson K."/>
            <person name="Tran B."/>
            <person name="Rogers Y.-H."/>
            <person name="Friedman R."/>
            <person name="Venter J.C."/>
        </authorList>
    </citation>
    <scope>NUCLEOTIDE SEQUENCE [LARGE SCALE GENOMIC DNA]</scope>
    <source>
        <strain evidence="1 2">OS145</strain>
    </source>
</reference>
<proteinExistence type="predicted"/>
<keyword evidence="1" id="KW-0378">Hydrolase</keyword>
<organism evidence="1 2">
    <name type="scientific">Idiomarina baltica OS145</name>
    <dbReference type="NCBI Taxonomy" id="314276"/>
    <lineage>
        <taxon>Bacteria</taxon>
        <taxon>Pseudomonadati</taxon>
        <taxon>Pseudomonadota</taxon>
        <taxon>Gammaproteobacteria</taxon>
        <taxon>Alteromonadales</taxon>
        <taxon>Idiomarinaceae</taxon>
        <taxon>Idiomarina</taxon>
    </lineage>
</organism>
<evidence type="ECO:0000313" key="1">
    <source>
        <dbReference type="EMBL" id="EAQ33197.1"/>
    </source>
</evidence>
<gene>
    <name evidence="1" type="ORF">OS145_02475</name>
</gene>
<sequence>MKGRITELRDDFHRNLINQGILGWVNLPSNKTSKGHSNFSPYTANNADKDSRISNYLASDVLATIETRLGFNSGMPGQFRAGQTQGSDFEKECQKYLELSFKEVLHLRNGTWQVHQADKLTNIGTFEQYSHLIELDRLADEHQQIKNFLGNGYVVKPDVVIVREAESDQAINSANNLVDNDTCKLTYFRKSNQIRLNGEVHHFLHASVSCKFTMRSDRAQNTRTEALNLIRSRKGRVPHIVVITAEPMPSRLSSLAQGTGDIDCVYHIALDELVTATKNSGEEEAQNLLQMMIDGKRLKDIADLPLDLVI</sequence>
<keyword evidence="1" id="KW-0255">Endonuclease</keyword>
<dbReference type="InterPro" id="IPR011335">
    <property type="entry name" value="Restrct_endonuc-II-like"/>
</dbReference>
<accession>A0ABM9WQM2</accession>
<comment type="caution">
    <text evidence="1">The sequence shown here is derived from an EMBL/GenBank/DDBJ whole genome shotgun (WGS) entry which is preliminary data.</text>
</comment>
<dbReference type="InterPro" id="IPR015105">
    <property type="entry name" value="NgoMIV"/>
</dbReference>
<dbReference type="RefSeq" id="WP_006953914.1">
    <property type="nucleotide sequence ID" value="NZ_AAMX01000001.1"/>
</dbReference>
<protein>
    <submittedName>
        <fullName evidence="1">Type II DNA restriction endonuclease R.NGOI</fullName>
    </submittedName>
</protein>
<keyword evidence="2" id="KW-1185">Reference proteome</keyword>
<keyword evidence="1" id="KW-0540">Nuclease</keyword>